<dbReference type="InterPro" id="IPR017937">
    <property type="entry name" value="Thioredoxin_CS"/>
</dbReference>
<comment type="caution">
    <text evidence="1">Lacks conserved residue(s) required for the propagation of feature annotation.</text>
</comment>
<dbReference type="SUPFAM" id="SSF52833">
    <property type="entry name" value="Thioredoxin-like"/>
    <property type="match status" value="1"/>
</dbReference>
<feature type="compositionally biased region" description="Basic and acidic residues" evidence="2">
    <location>
        <begin position="378"/>
        <end position="399"/>
    </location>
</feature>
<accession>A0A6J8BIY3</accession>
<evidence type="ECO:0000259" key="3">
    <source>
        <dbReference type="SMART" id="SM00562"/>
    </source>
</evidence>
<dbReference type="PROSITE" id="PS51374">
    <property type="entry name" value="NDPK_LIKE"/>
    <property type="match status" value="1"/>
</dbReference>
<feature type="region of interest" description="Disordered" evidence="2">
    <location>
        <begin position="378"/>
        <end position="409"/>
    </location>
</feature>
<dbReference type="Proteomes" id="UP000507470">
    <property type="component" value="Unassembled WGS sequence"/>
</dbReference>
<feature type="domain" description="Nucleoside diphosphate kinase-like" evidence="3">
    <location>
        <begin position="215"/>
        <end position="318"/>
    </location>
</feature>
<dbReference type="PROSITE" id="PS00194">
    <property type="entry name" value="THIOREDOXIN_1"/>
    <property type="match status" value="1"/>
</dbReference>
<dbReference type="InterPro" id="IPR013766">
    <property type="entry name" value="Thioredoxin_domain"/>
</dbReference>
<dbReference type="Pfam" id="PF00085">
    <property type="entry name" value="Thioredoxin"/>
    <property type="match status" value="1"/>
</dbReference>
<dbReference type="Pfam" id="PF00334">
    <property type="entry name" value="NDK"/>
    <property type="match status" value="2"/>
</dbReference>
<feature type="compositionally biased region" description="Polar residues" evidence="2">
    <location>
        <begin position="400"/>
        <end position="409"/>
    </location>
</feature>
<name>A0A6J8BIY3_MYTCO</name>
<gene>
    <name evidence="4" type="ORF">MCOR_19375</name>
</gene>
<dbReference type="SMART" id="SM00562">
    <property type="entry name" value="NDK"/>
    <property type="match status" value="2"/>
</dbReference>
<dbReference type="Gene3D" id="3.40.30.10">
    <property type="entry name" value="Glutaredoxin"/>
    <property type="match status" value="1"/>
</dbReference>
<dbReference type="InterPro" id="IPR051766">
    <property type="entry name" value="TXND_domain-containing"/>
</dbReference>
<evidence type="ECO:0000256" key="1">
    <source>
        <dbReference type="PROSITE-ProRule" id="PRU00706"/>
    </source>
</evidence>
<keyword evidence="5" id="KW-1185">Reference proteome</keyword>
<feature type="region of interest" description="Disordered" evidence="2">
    <location>
        <begin position="328"/>
        <end position="356"/>
    </location>
</feature>
<evidence type="ECO:0000256" key="2">
    <source>
        <dbReference type="SAM" id="MobiDB-lite"/>
    </source>
</evidence>
<evidence type="ECO:0000313" key="4">
    <source>
        <dbReference type="EMBL" id="CAC5383652.1"/>
    </source>
</evidence>
<proteinExistence type="inferred from homology"/>
<dbReference type="OrthoDB" id="10263751at2759"/>
<organism evidence="4 5">
    <name type="scientific">Mytilus coruscus</name>
    <name type="common">Sea mussel</name>
    <dbReference type="NCBI Taxonomy" id="42192"/>
    <lineage>
        <taxon>Eukaryota</taxon>
        <taxon>Metazoa</taxon>
        <taxon>Spiralia</taxon>
        <taxon>Lophotrochozoa</taxon>
        <taxon>Mollusca</taxon>
        <taxon>Bivalvia</taxon>
        <taxon>Autobranchia</taxon>
        <taxon>Pteriomorphia</taxon>
        <taxon>Mytilida</taxon>
        <taxon>Mytiloidea</taxon>
        <taxon>Mytilidae</taxon>
        <taxon>Mytilinae</taxon>
        <taxon>Mytilus</taxon>
    </lineage>
</organism>
<dbReference type="InterPro" id="IPR036850">
    <property type="entry name" value="NDK-like_dom_sf"/>
</dbReference>
<dbReference type="PANTHER" id="PTHR46135:SF3">
    <property type="entry name" value="NME_NM23 FAMILY MEMBER 8"/>
    <property type="match status" value="1"/>
</dbReference>
<reference evidence="4 5" key="1">
    <citation type="submission" date="2020-06" db="EMBL/GenBank/DDBJ databases">
        <authorList>
            <person name="Li R."/>
            <person name="Bekaert M."/>
        </authorList>
    </citation>
    <scope>NUCLEOTIDE SEQUENCE [LARGE SCALE GENOMIC DNA]</scope>
    <source>
        <strain evidence="5">wild</strain>
    </source>
</reference>
<dbReference type="PANTHER" id="PTHR46135">
    <property type="entry name" value="NME/NM23 FAMILY MEMBER 8"/>
    <property type="match status" value="1"/>
</dbReference>
<dbReference type="EMBL" id="CACVKT020003420">
    <property type="protein sequence ID" value="CAC5383652.1"/>
    <property type="molecule type" value="Genomic_DNA"/>
</dbReference>
<dbReference type="SUPFAM" id="SSF54919">
    <property type="entry name" value="Nucleoside diphosphate kinase, NDK"/>
    <property type="match status" value="2"/>
</dbReference>
<comment type="similarity">
    <text evidence="1">Belongs to the NDK family.</text>
</comment>
<evidence type="ECO:0000313" key="5">
    <source>
        <dbReference type="Proteomes" id="UP000507470"/>
    </source>
</evidence>
<dbReference type="InterPro" id="IPR036249">
    <property type="entry name" value="Thioredoxin-like_sf"/>
</dbReference>
<dbReference type="InterPro" id="IPR034907">
    <property type="entry name" value="NDK-like_dom"/>
</dbReference>
<feature type="domain" description="Nucleoside diphosphate kinase-like" evidence="3">
    <location>
        <begin position="119"/>
        <end position="207"/>
    </location>
</feature>
<sequence length="409" mass="46877">MAGRRKAEIQLQMQIESQEEWEELLSKEGLNVVDVYQEWCGPCSGMVANLRRLKNELGDDLLRFATAKADMIDSLDKYRGHCEPCFLFYAIKDPFIAQLEAKEKETDKEEEEEEEEGVKEVTVALIKPDAVEAGKVDQILEDDFFEDLVKFMTSGPSHVLALTKGKTGENIIDEFRDLIGPTDVEEAKTQKPERELAFFFPDFVAPHVDGKAPKLQRTLALVRPEAFRLHKDEIIDRIHEAGFRIAARKETKLSKEIAEEFYADHKDKDYYNDLIEHMTSIRATYGESILKNAVHGSSDPEHAKKTIKTIFGDLKFTPEGAVLETIDEEAEKDEEEEKTDEQPSTEQKTDEQPSTVPRRFECVYMVCWFFYDIKQEEAPKEEKTGEEKKEETQSEEKAPDTQTTEEGGD</sequence>
<feature type="compositionally biased region" description="Acidic residues" evidence="2">
    <location>
        <begin position="328"/>
        <end position="339"/>
    </location>
</feature>
<dbReference type="AlphaFoldDB" id="A0A6J8BIY3"/>
<protein>
    <submittedName>
        <fullName evidence="4">NME8</fullName>
    </submittedName>
</protein>
<dbReference type="Gene3D" id="3.30.70.141">
    <property type="entry name" value="Nucleoside diphosphate kinase-like domain"/>
    <property type="match status" value="3"/>
</dbReference>